<evidence type="ECO:0000313" key="2">
    <source>
        <dbReference type="EMBL" id="KAK7070907.1"/>
    </source>
</evidence>
<keyword evidence="3" id="KW-1185">Reference proteome</keyword>
<name>A0AAN8WTT7_HALRR</name>
<dbReference type="AlphaFoldDB" id="A0AAN8WTT7"/>
<evidence type="ECO:0000313" key="3">
    <source>
        <dbReference type="Proteomes" id="UP001381693"/>
    </source>
</evidence>
<gene>
    <name evidence="2" type="ORF">SK128_026951</name>
</gene>
<organism evidence="2 3">
    <name type="scientific">Halocaridina rubra</name>
    <name type="common">Hawaiian red shrimp</name>
    <dbReference type="NCBI Taxonomy" id="373956"/>
    <lineage>
        <taxon>Eukaryota</taxon>
        <taxon>Metazoa</taxon>
        <taxon>Ecdysozoa</taxon>
        <taxon>Arthropoda</taxon>
        <taxon>Crustacea</taxon>
        <taxon>Multicrustacea</taxon>
        <taxon>Malacostraca</taxon>
        <taxon>Eumalacostraca</taxon>
        <taxon>Eucarida</taxon>
        <taxon>Decapoda</taxon>
        <taxon>Pleocyemata</taxon>
        <taxon>Caridea</taxon>
        <taxon>Atyoidea</taxon>
        <taxon>Atyidae</taxon>
        <taxon>Halocaridina</taxon>
    </lineage>
</organism>
<protein>
    <submittedName>
        <fullName evidence="2">Uncharacterized protein</fullName>
    </submittedName>
</protein>
<comment type="caution">
    <text evidence="2">The sequence shown here is derived from an EMBL/GenBank/DDBJ whole genome shotgun (WGS) entry which is preliminary data.</text>
</comment>
<sequence length="143" mass="16118">MNVFRLPAATKVPQIQDGVAASILLKGFHQQPSAHPPPTMTSPTWFFFLGPLTHLPELIEKSTNQQILDHFTYCSHDEVTLDKRDDGSGNFSANYEEVTLDKRDDGSGNFSLIYEEVTLDKRDDGSGNFPERSYEEVRLDNRG</sequence>
<dbReference type="Proteomes" id="UP001381693">
    <property type="component" value="Unassembled WGS sequence"/>
</dbReference>
<reference evidence="2 3" key="1">
    <citation type="submission" date="2023-11" db="EMBL/GenBank/DDBJ databases">
        <title>Halocaridina rubra genome assembly.</title>
        <authorList>
            <person name="Smith C."/>
        </authorList>
    </citation>
    <scope>NUCLEOTIDE SEQUENCE [LARGE SCALE GENOMIC DNA]</scope>
    <source>
        <strain evidence="2">EP-1</strain>
        <tissue evidence="2">Whole</tissue>
    </source>
</reference>
<feature type="compositionally biased region" description="Basic and acidic residues" evidence="1">
    <location>
        <begin position="132"/>
        <end position="143"/>
    </location>
</feature>
<feature type="region of interest" description="Disordered" evidence="1">
    <location>
        <begin position="121"/>
        <end position="143"/>
    </location>
</feature>
<dbReference type="EMBL" id="JAXCGZ010015193">
    <property type="protein sequence ID" value="KAK7070907.1"/>
    <property type="molecule type" value="Genomic_DNA"/>
</dbReference>
<evidence type="ECO:0000256" key="1">
    <source>
        <dbReference type="SAM" id="MobiDB-lite"/>
    </source>
</evidence>
<accession>A0AAN8WTT7</accession>
<proteinExistence type="predicted"/>